<feature type="non-terminal residue" evidence="8">
    <location>
        <position position="408"/>
    </location>
</feature>
<feature type="transmembrane region" description="Helical" evidence="6">
    <location>
        <begin position="21"/>
        <end position="37"/>
    </location>
</feature>
<dbReference type="PROSITE" id="PS50850">
    <property type="entry name" value="MFS"/>
    <property type="match status" value="1"/>
</dbReference>
<dbReference type="PRINTS" id="PR01035">
    <property type="entry name" value="TCRTETA"/>
</dbReference>
<dbReference type="PANTHER" id="PTHR23504">
    <property type="entry name" value="MAJOR FACILITATOR SUPERFAMILY DOMAIN-CONTAINING PROTEIN 10"/>
    <property type="match status" value="1"/>
</dbReference>
<feature type="domain" description="Major facilitator superfamily (MFS) profile" evidence="7">
    <location>
        <begin position="20"/>
        <end position="404"/>
    </location>
</feature>
<comment type="caution">
    <text evidence="8">The sequence shown here is derived from an EMBL/GenBank/DDBJ whole genome shotgun (WGS) entry which is preliminary data.</text>
</comment>
<comment type="subcellular location">
    <subcellularLocation>
        <location evidence="1">Membrane</location>
        <topology evidence="1">Multi-pass membrane protein</topology>
    </subcellularLocation>
</comment>
<dbReference type="AlphaFoldDB" id="A0A812QIQ9"/>
<proteinExistence type="predicted"/>
<evidence type="ECO:0000259" key="7">
    <source>
        <dbReference type="PROSITE" id="PS50850"/>
    </source>
</evidence>
<keyword evidence="5 6" id="KW-0472">Membrane</keyword>
<keyword evidence="4 6" id="KW-1133">Transmembrane helix</keyword>
<feature type="transmembrane region" description="Helical" evidence="6">
    <location>
        <begin position="354"/>
        <end position="376"/>
    </location>
</feature>
<feature type="transmembrane region" description="Helical" evidence="6">
    <location>
        <begin position="146"/>
        <end position="166"/>
    </location>
</feature>
<organism evidence="8 9">
    <name type="scientific">Symbiodinium necroappetens</name>
    <dbReference type="NCBI Taxonomy" id="1628268"/>
    <lineage>
        <taxon>Eukaryota</taxon>
        <taxon>Sar</taxon>
        <taxon>Alveolata</taxon>
        <taxon>Dinophyceae</taxon>
        <taxon>Suessiales</taxon>
        <taxon>Symbiodiniaceae</taxon>
        <taxon>Symbiodinium</taxon>
    </lineage>
</organism>
<feature type="transmembrane region" description="Helical" evidence="6">
    <location>
        <begin position="287"/>
        <end position="308"/>
    </location>
</feature>
<dbReference type="OrthoDB" id="10262656at2759"/>
<evidence type="ECO:0000256" key="2">
    <source>
        <dbReference type="ARBA" id="ARBA00022448"/>
    </source>
</evidence>
<keyword evidence="9" id="KW-1185">Reference proteome</keyword>
<evidence type="ECO:0000313" key="9">
    <source>
        <dbReference type="Proteomes" id="UP000601435"/>
    </source>
</evidence>
<dbReference type="GO" id="GO:0016020">
    <property type="term" value="C:membrane"/>
    <property type="evidence" value="ECO:0007669"/>
    <property type="project" value="UniProtKB-SubCell"/>
</dbReference>
<dbReference type="InterPro" id="IPR020846">
    <property type="entry name" value="MFS_dom"/>
</dbReference>
<evidence type="ECO:0000256" key="6">
    <source>
        <dbReference type="SAM" id="Phobius"/>
    </source>
</evidence>
<evidence type="ECO:0000256" key="4">
    <source>
        <dbReference type="ARBA" id="ARBA00022989"/>
    </source>
</evidence>
<evidence type="ECO:0000256" key="1">
    <source>
        <dbReference type="ARBA" id="ARBA00004141"/>
    </source>
</evidence>
<dbReference type="InterPro" id="IPR001958">
    <property type="entry name" value="Tet-R_TetA/multi-R_MdtG-like"/>
</dbReference>
<dbReference type="Proteomes" id="UP000601435">
    <property type="component" value="Unassembled WGS sequence"/>
</dbReference>
<evidence type="ECO:0000313" key="8">
    <source>
        <dbReference type="EMBL" id="CAE7379588.1"/>
    </source>
</evidence>
<feature type="transmembrane region" description="Helical" evidence="6">
    <location>
        <begin position="320"/>
        <end position="342"/>
    </location>
</feature>
<feature type="transmembrane region" description="Helical" evidence="6">
    <location>
        <begin position="262"/>
        <end position="280"/>
    </location>
</feature>
<reference evidence="8" key="1">
    <citation type="submission" date="2021-02" db="EMBL/GenBank/DDBJ databases">
        <authorList>
            <person name="Dougan E. K."/>
            <person name="Rhodes N."/>
            <person name="Thang M."/>
            <person name="Chan C."/>
        </authorList>
    </citation>
    <scope>NUCLEOTIDE SEQUENCE</scope>
</reference>
<sequence>RAQEQEPPEEKEKMQVKEGSIYALLLVSCFSLLGFTMPSPALPEIRNRFVMPNWETGLVASSMSLGMLAAVWYWPTRSDAWGRIKVLKWSMFVTALLFFVQAWFLHTEWFRGFLFMRLVTGCFAGCNPIFKAYLADVVPASRLARFMVWREASATFAFIVGPFLGGQMTARFGIAGPFLATFVAHLLGAGICWTCVEESPVRTSDVEVKDSMQPDDSAKKWPLRVNQVFVMSFFYVVSQTCFSFFTPLLLHDKFGFKEAGTIGVFLTSVAGFVLFCQLFLYKALFRWLGLVWTGALGALGILLGLLFMGLGSFQGGPLQLMIGGACYAFGSATLPTTVPTLLAKFVSKEQRGKVLGRDSLINNVGRVVTPLCLAFLYDTSPFLCFGAGSCASLVVVFILLKNRTEMEK</sequence>
<dbReference type="InterPro" id="IPR036259">
    <property type="entry name" value="MFS_trans_sf"/>
</dbReference>
<dbReference type="Pfam" id="PF07690">
    <property type="entry name" value="MFS_1"/>
    <property type="match status" value="1"/>
</dbReference>
<dbReference type="Gene3D" id="1.20.1250.20">
    <property type="entry name" value="MFS general substrate transporter like domains"/>
    <property type="match status" value="1"/>
</dbReference>
<dbReference type="InterPro" id="IPR011701">
    <property type="entry name" value="MFS"/>
</dbReference>
<name>A0A812QIQ9_9DINO</name>
<evidence type="ECO:0000256" key="3">
    <source>
        <dbReference type="ARBA" id="ARBA00022692"/>
    </source>
</evidence>
<feature type="transmembrane region" description="Helical" evidence="6">
    <location>
        <begin position="86"/>
        <end position="106"/>
    </location>
</feature>
<feature type="transmembrane region" description="Helical" evidence="6">
    <location>
        <begin position="228"/>
        <end position="250"/>
    </location>
</feature>
<dbReference type="SUPFAM" id="SSF103473">
    <property type="entry name" value="MFS general substrate transporter"/>
    <property type="match status" value="1"/>
</dbReference>
<dbReference type="GO" id="GO:0022857">
    <property type="term" value="F:transmembrane transporter activity"/>
    <property type="evidence" value="ECO:0007669"/>
    <property type="project" value="InterPro"/>
</dbReference>
<keyword evidence="3 6" id="KW-0812">Transmembrane</keyword>
<feature type="transmembrane region" description="Helical" evidence="6">
    <location>
        <begin position="382"/>
        <end position="400"/>
    </location>
</feature>
<protein>
    <submittedName>
        <fullName evidence="8">UPL3 protein</fullName>
    </submittedName>
</protein>
<feature type="transmembrane region" description="Helical" evidence="6">
    <location>
        <begin position="172"/>
        <end position="196"/>
    </location>
</feature>
<dbReference type="EMBL" id="CAJNJA010016376">
    <property type="protein sequence ID" value="CAE7379588.1"/>
    <property type="molecule type" value="Genomic_DNA"/>
</dbReference>
<evidence type="ECO:0000256" key="5">
    <source>
        <dbReference type="ARBA" id="ARBA00023136"/>
    </source>
</evidence>
<feature type="transmembrane region" description="Helical" evidence="6">
    <location>
        <begin position="112"/>
        <end position="134"/>
    </location>
</feature>
<dbReference type="PANTHER" id="PTHR23504:SF15">
    <property type="entry name" value="MAJOR FACILITATOR SUPERFAMILY (MFS) PROFILE DOMAIN-CONTAINING PROTEIN"/>
    <property type="match status" value="1"/>
</dbReference>
<accession>A0A812QIQ9</accession>
<feature type="transmembrane region" description="Helical" evidence="6">
    <location>
        <begin position="57"/>
        <end position="74"/>
    </location>
</feature>
<keyword evidence="2" id="KW-0813">Transport</keyword>
<gene>
    <name evidence="8" type="primary">UPL3</name>
    <name evidence="8" type="ORF">SNEC2469_LOCUS10264</name>
</gene>